<dbReference type="VEuPathDB" id="TriTrypDB:TvY486_1006200"/>
<accession>G0U6R6</accession>
<sequence length="444" mass="47575">MLAPPAQNGDQKNAELLRVVLLGAEGVGKSTFFQQLLKRKFMRKPHPTTLETAICQVDEADFLLHVCDSSGSSSFTQHRMPYISAASALVLMYSTTNMESLNELVEFAKQVQDVRKLYSLKSPIPAIILGTKRECEPERQVSMEDAERVAKECLSILALKMKKLKKSEVSAAKVAAESLQNAISAAYPVIETSLVSYDGIRCAVRFLLHTVINFRSTSSLTVPAAVTSVLGAPGASLPPVDLTAPLSTSSTDSSQRAFTAESSCARGELGCGEMYNGVINASDGSTTSGRSGGAYSLPPNECEDTSESSPKVDVEVDQTPTIVVVEEEVHVTSGKDTANMECCDALIDGHVNLGIVRFDDEHEEIESNSEADSGSANSFVEQFPLRVPEGAGSSAMDSFLASGENFPCDCNSMEKQEDALSNKVMKPDTLVGEEVHCLGTCCLM</sequence>
<name>G0U6R6_TRYVY</name>
<organism evidence="4">
    <name type="scientific">Trypanosoma vivax (strain Y486)</name>
    <dbReference type="NCBI Taxonomy" id="1055687"/>
    <lineage>
        <taxon>Eukaryota</taxon>
        <taxon>Discoba</taxon>
        <taxon>Euglenozoa</taxon>
        <taxon>Kinetoplastea</taxon>
        <taxon>Metakinetoplastina</taxon>
        <taxon>Trypanosomatida</taxon>
        <taxon>Trypanosomatidae</taxon>
        <taxon>Trypanosoma</taxon>
        <taxon>Duttonella</taxon>
    </lineage>
</organism>
<keyword evidence="1" id="KW-0547">Nucleotide-binding</keyword>
<dbReference type="InterPro" id="IPR001806">
    <property type="entry name" value="Small_GTPase"/>
</dbReference>
<dbReference type="InterPro" id="IPR020849">
    <property type="entry name" value="Small_GTPase_Ras-type"/>
</dbReference>
<dbReference type="GO" id="GO:0007165">
    <property type="term" value="P:signal transduction"/>
    <property type="evidence" value="ECO:0007669"/>
    <property type="project" value="InterPro"/>
</dbReference>
<dbReference type="Pfam" id="PF00071">
    <property type="entry name" value="Ras"/>
    <property type="match status" value="1"/>
</dbReference>
<evidence type="ECO:0000256" key="1">
    <source>
        <dbReference type="ARBA" id="ARBA00022741"/>
    </source>
</evidence>
<dbReference type="SMART" id="SM00173">
    <property type="entry name" value="RAS"/>
    <property type="match status" value="1"/>
</dbReference>
<gene>
    <name evidence="4" type="ORF">TVY486_1006200</name>
</gene>
<proteinExistence type="predicted"/>
<dbReference type="InterPro" id="IPR027417">
    <property type="entry name" value="P-loop_NTPase"/>
</dbReference>
<evidence type="ECO:0000256" key="2">
    <source>
        <dbReference type="ARBA" id="ARBA00023134"/>
    </source>
</evidence>
<dbReference type="GO" id="GO:0003924">
    <property type="term" value="F:GTPase activity"/>
    <property type="evidence" value="ECO:0007669"/>
    <property type="project" value="InterPro"/>
</dbReference>
<protein>
    <submittedName>
        <fullName evidence="4">Putative ras-like small GTPases</fullName>
    </submittedName>
</protein>
<evidence type="ECO:0000313" key="4">
    <source>
        <dbReference type="EMBL" id="CCC51570.1"/>
    </source>
</evidence>
<dbReference type="AlphaFoldDB" id="G0U6R6"/>
<dbReference type="PRINTS" id="PR00449">
    <property type="entry name" value="RASTRNSFRMNG"/>
</dbReference>
<reference evidence="4" key="1">
    <citation type="journal article" date="2012" name="Proc. Natl. Acad. Sci. U.S.A.">
        <title>Antigenic diversity is generated by distinct evolutionary mechanisms in African trypanosome species.</title>
        <authorList>
            <person name="Jackson A.P."/>
            <person name="Berry A."/>
            <person name="Aslett M."/>
            <person name="Allison H.C."/>
            <person name="Burton P."/>
            <person name="Vavrova-Anderson J."/>
            <person name="Brown R."/>
            <person name="Browne H."/>
            <person name="Corton N."/>
            <person name="Hauser H."/>
            <person name="Gamble J."/>
            <person name="Gilderthorp R."/>
            <person name="Marcello L."/>
            <person name="McQuillan J."/>
            <person name="Otto T.D."/>
            <person name="Quail M.A."/>
            <person name="Sanders M.J."/>
            <person name="van Tonder A."/>
            <person name="Ginger M.L."/>
            <person name="Field M.C."/>
            <person name="Barry J.D."/>
            <person name="Hertz-Fowler C."/>
            <person name="Berriman M."/>
        </authorList>
    </citation>
    <scope>NUCLEOTIDE SEQUENCE</scope>
    <source>
        <strain evidence="4">Y486</strain>
    </source>
</reference>
<evidence type="ECO:0000256" key="3">
    <source>
        <dbReference type="SAM" id="MobiDB-lite"/>
    </source>
</evidence>
<feature type="region of interest" description="Disordered" evidence="3">
    <location>
        <begin position="282"/>
        <end position="313"/>
    </location>
</feature>
<dbReference type="EMBL" id="HE573026">
    <property type="protein sequence ID" value="CCC51570.1"/>
    <property type="molecule type" value="Genomic_DNA"/>
</dbReference>
<dbReference type="GO" id="GO:0005525">
    <property type="term" value="F:GTP binding"/>
    <property type="evidence" value="ECO:0007669"/>
    <property type="project" value="UniProtKB-KW"/>
</dbReference>
<dbReference type="PROSITE" id="PS51419">
    <property type="entry name" value="RAB"/>
    <property type="match status" value="1"/>
</dbReference>
<dbReference type="SMART" id="SM00175">
    <property type="entry name" value="RAB"/>
    <property type="match status" value="1"/>
</dbReference>
<dbReference type="PROSITE" id="PS51421">
    <property type="entry name" value="RAS"/>
    <property type="match status" value="1"/>
</dbReference>
<dbReference type="SUPFAM" id="SSF52540">
    <property type="entry name" value="P-loop containing nucleoside triphosphate hydrolases"/>
    <property type="match status" value="1"/>
</dbReference>
<dbReference type="GO" id="GO:0016020">
    <property type="term" value="C:membrane"/>
    <property type="evidence" value="ECO:0007669"/>
    <property type="project" value="InterPro"/>
</dbReference>
<dbReference type="Gene3D" id="3.40.50.300">
    <property type="entry name" value="P-loop containing nucleotide triphosphate hydrolases"/>
    <property type="match status" value="1"/>
</dbReference>
<keyword evidence="2" id="KW-0342">GTP-binding</keyword>
<dbReference type="PANTHER" id="PTHR24070">
    <property type="entry name" value="RAS, DI-RAS, AND RHEB FAMILY MEMBERS OF SMALL GTPASE SUPERFAMILY"/>
    <property type="match status" value="1"/>
</dbReference>